<organism evidence="1">
    <name type="scientific">Musca domestica</name>
    <name type="common">House fly</name>
    <dbReference type="NCBI Taxonomy" id="7370"/>
    <lineage>
        <taxon>Eukaryota</taxon>
        <taxon>Metazoa</taxon>
        <taxon>Ecdysozoa</taxon>
        <taxon>Arthropoda</taxon>
        <taxon>Hexapoda</taxon>
        <taxon>Insecta</taxon>
        <taxon>Pterygota</taxon>
        <taxon>Neoptera</taxon>
        <taxon>Endopterygota</taxon>
        <taxon>Diptera</taxon>
        <taxon>Brachycera</taxon>
        <taxon>Muscomorpha</taxon>
        <taxon>Muscoidea</taxon>
        <taxon>Muscidae</taxon>
        <taxon>Musca</taxon>
    </lineage>
</organism>
<gene>
    <name evidence="1" type="primary">105262273</name>
</gene>
<proteinExistence type="predicted"/>
<protein>
    <recommendedName>
        <fullName evidence="2">DUF4219 domain-containing protein</fullName>
    </recommendedName>
</protein>
<evidence type="ECO:0008006" key="2">
    <source>
        <dbReference type="Google" id="ProtNLM"/>
    </source>
</evidence>
<evidence type="ECO:0000313" key="1">
    <source>
        <dbReference type="EnsemblMetazoa" id="MDOA016125-PA"/>
    </source>
</evidence>
<dbReference type="VEuPathDB" id="VectorBase:MDOA016125"/>
<dbReference type="PANTHER" id="PTHR47481:SF7">
    <property type="entry name" value="CCHC-TYPE DOMAIN-CONTAINING PROTEIN"/>
    <property type="match status" value="1"/>
</dbReference>
<dbReference type="OrthoDB" id="8002967at2759"/>
<accession>A0A1I8NJG4</accession>
<dbReference type="Pfam" id="PF14223">
    <property type="entry name" value="Retrotran_gag_2"/>
    <property type="match status" value="1"/>
</dbReference>
<dbReference type="EnsemblMetazoa" id="MDOA016125-RA">
    <property type="protein sequence ID" value="MDOA016125-PA"/>
    <property type="gene ID" value="MDOA016125"/>
</dbReference>
<name>A0A1I8NJG4_MUSDO</name>
<dbReference type="VEuPathDB" id="VectorBase:MDOMA2_017585"/>
<dbReference type="PANTHER" id="PTHR47481">
    <property type="match status" value="1"/>
</dbReference>
<sequence>MASALSFPFDKLRGRENFDTWKRQAKSYLILKNSWKIIENGLAVDANEKDKENNEKALAEITLMVEPCNFAHIAKAKSAKKAWQALVSSYEDTGLTRKVELLKQLVQLKLSDCDNVDDYVNRMLMASMKVQQAGLKIDDELVASLMLAGLPEEFKSLVLAVENSKTQLNVDMVKNLLLQDAKFDGIKKEDAAFIAKKKFIKVEVIDDNEKEVCVEEPQHDGAAEVVENADVSIDSMKVEFDEWSDDNVLFEDAEQELHNDNNDTEIRRSGRLAAKSRANYSFCAATFIANDPTTLEEAMKPNNVKEWRSAMDEEIISLAHNKTWELVDLPNGRKPLKSE</sequence>
<dbReference type="AlphaFoldDB" id="A0A1I8NJG4"/>
<reference evidence="1" key="1">
    <citation type="submission" date="2020-05" db="UniProtKB">
        <authorList>
            <consortium name="EnsemblMetazoa"/>
        </authorList>
    </citation>
    <scope>IDENTIFICATION</scope>
    <source>
        <strain evidence="1">Aabys</strain>
    </source>
</reference>